<evidence type="ECO:0000313" key="2">
    <source>
        <dbReference type="EMBL" id="MBD3323725.1"/>
    </source>
</evidence>
<dbReference type="PROSITE" id="PS51746">
    <property type="entry name" value="PPM_2"/>
    <property type="match status" value="1"/>
</dbReference>
<dbReference type="EMBL" id="WJJP01000123">
    <property type="protein sequence ID" value="MBD3323725.1"/>
    <property type="molecule type" value="Genomic_DNA"/>
</dbReference>
<dbReference type="SMART" id="SM00332">
    <property type="entry name" value="PP2Cc"/>
    <property type="match status" value="1"/>
</dbReference>
<dbReference type="Proteomes" id="UP000649604">
    <property type="component" value="Unassembled WGS sequence"/>
</dbReference>
<dbReference type="SUPFAM" id="SSF81606">
    <property type="entry name" value="PP2C-like"/>
    <property type="match status" value="1"/>
</dbReference>
<dbReference type="CDD" id="cd00143">
    <property type="entry name" value="PP2Cc"/>
    <property type="match status" value="1"/>
</dbReference>
<dbReference type="InterPro" id="IPR015655">
    <property type="entry name" value="PP2C"/>
</dbReference>
<dbReference type="Gene3D" id="3.60.40.10">
    <property type="entry name" value="PPM-type phosphatase domain"/>
    <property type="match status" value="1"/>
</dbReference>
<evidence type="ECO:0000259" key="1">
    <source>
        <dbReference type="PROSITE" id="PS51746"/>
    </source>
</evidence>
<dbReference type="InterPro" id="IPR036457">
    <property type="entry name" value="PPM-type-like_dom_sf"/>
</dbReference>
<dbReference type="PANTHER" id="PTHR13832:SF827">
    <property type="entry name" value="PROTEIN PHOSPHATASE 1L"/>
    <property type="match status" value="1"/>
</dbReference>
<dbReference type="Pfam" id="PF13672">
    <property type="entry name" value="PP2C_2"/>
    <property type="match status" value="1"/>
</dbReference>
<feature type="domain" description="PPM-type phosphatase" evidence="1">
    <location>
        <begin position="15"/>
        <end position="254"/>
    </location>
</feature>
<dbReference type="SMART" id="SM00331">
    <property type="entry name" value="PP2C_SIG"/>
    <property type="match status" value="1"/>
</dbReference>
<comment type="caution">
    <text evidence="2">The sequence shown here is derived from an EMBL/GenBank/DDBJ whole genome shotgun (WGS) entry which is preliminary data.</text>
</comment>
<gene>
    <name evidence="2" type="ORF">GF339_04015</name>
</gene>
<dbReference type="GO" id="GO:0004722">
    <property type="term" value="F:protein serine/threonine phosphatase activity"/>
    <property type="evidence" value="ECO:0007669"/>
    <property type="project" value="InterPro"/>
</dbReference>
<dbReference type="InterPro" id="IPR001932">
    <property type="entry name" value="PPM-type_phosphatase-like_dom"/>
</dbReference>
<dbReference type="AlphaFoldDB" id="A0A9D5JTB9"/>
<reference evidence="2" key="1">
    <citation type="submission" date="2019-11" db="EMBL/GenBank/DDBJ databases">
        <title>Microbial mats filling the niche in hypersaline microbial mats.</title>
        <authorList>
            <person name="Wong H.L."/>
            <person name="Macleod F.I."/>
            <person name="White R.A. III"/>
            <person name="Burns B.P."/>
        </authorList>
    </citation>
    <scope>NUCLEOTIDE SEQUENCE</scope>
    <source>
        <strain evidence="2">Rbin_158</strain>
    </source>
</reference>
<proteinExistence type="predicted"/>
<accession>A0A9D5JTB9</accession>
<sequence>MSWASGVYKNMELSAAGLTDIGYRRNSNQDAFLCDSDAGLFIVADGMGGKAGGETASKVVVTIFPILIREELDDLSDPTPDAILSLLEQTLCRLSRDLHHESQKIHEIKGLGSTASVVLIREDVAHIIYAGDSRIYLLRGKQLIQITEDQTTAAALIRTGQLDPEVAKDHPLNHALEEYVGKEGHLHPKTGSRQTQAGDRWLLCSDGLTKGLTGERLHDLLLQPLTPRETCHALIAAAKEADGSDNITAVVVDILSLAAPQDGECLMSR</sequence>
<protein>
    <submittedName>
        <fullName evidence="2">SpoIIE family protein phosphatase</fullName>
    </submittedName>
</protein>
<name>A0A9D5JTB9_9BACT</name>
<organism evidence="2 3">
    <name type="scientific">candidate division KSB3 bacterium</name>
    <dbReference type="NCBI Taxonomy" id="2044937"/>
    <lineage>
        <taxon>Bacteria</taxon>
        <taxon>candidate division KSB3</taxon>
    </lineage>
</organism>
<evidence type="ECO:0000313" key="3">
    <source>
        <dbReference type="Proteomes" id="UP000649604"/>
    </source>
</evidence>
<dbReference type="PANTHER" id="PTHR13832">
    <property type="entry name" value="PROTEIN PHOSPHATASE 2C"/>
    <property type="match status" value="1"/>
</dbReference>